<organism evidence="3 4">
    <name type="scientific">Rubrimonas cliftonensis</name>
    <dbReference type="NCBI Taxonomy" id="89524"/>
    <lineage>
        <taxon>Bacteria</taxon>
        <taxon>Pseudomonadati</taxon>
        <taxon>Pseudomonadota</taxon>
        <taxon>Alphaproteobacteria</taxon>
        <taxon>Rhodobacterales</taxon>
        <taxon>Paracoccaceae</taxon>
        <taxon>Rubrimonas</taxon>
    </lineage>
</organism>
<dbReference type="InterPro" id="IPR009936">
    <property type="entry name" value="DUF1468"/>
</dbReference>
<keyword evidence="1" id="KW-0812">Transmembrane</keyword>
<keyword evidence="1" id="KW-1133">Transmembrane helix</keyword>
<evidence type="ECO:0000256" key="1">
    <source>
        <dbReference type="SAM" id="Phobius"/>
    </source>
</evidence>
<dbReference type="AlphaFoldDB" id="A0A1H4CKL0"/>
<dbReference type="STRING" id="89524.SAMN05444370_107120"/>
<keyword evidence="4" id="KW-1185">Reference proteome</keyword>
<dbReference type="RefSeq" id="WP_093254084.1">
    <property type="nucleotide sequence ID" value="NZ_FNQM01000007.1"/>
</dbReference>
<evidence type="ECO:0000313" key="4">
    <source>
        <dbReference type="Proteomes" id="UP000198703"/>
    </source>
</evidence>
<keyword evidence="1" id="KW-0472">Membrane</keyword>
<sequence length="164" mass="17862">MRIAELATALVLMGLSVWFMVLATALPIGWVPEAGPGGGAFPFWLSAGMFVCAALILWRETRVAPRFKRVAIFIHPAASGQMAVAAGGLVAMVALLPLVGAYIAIPAFMIGYLKVIGKTGWVTPILLSVGTVLFMFFFFEVSLKILLPKGWTEPWFYPLYAMFF</sequence>
<gene>
    <name evidence="3" type="ORF">SAMN05444370_107120</name>
</gene>
<protein>
    <submittedName>
        <fullName evidence="3">Tripartite tricarboxylate transporter TctB family protein</fullName>
    </submittedName>
</protein>
<evidence type="ECO:0000259" key="2">
    <source>
        <dbReference type="Pfam" id="PF07331"/>
    </source>
</evidence>
<dbReference type="Proteomes" id="UP000198703">
    <property type="component" value="Unassembled WGS sequence"/>
</dbReference>
<proteinExistence type="predicted"/>
<feature type="transmembrane region" description="Helical" evidence="1">
    <location>
        <begin position="41"/>
        <end position="58"/>
    </location>
</feature>
<feature type="transmembrane region" description="Helical" evidence="1">
    <location>
        <begin position="125"/>
        <end position="147"/>
    </location>
</feature>
<feature type="domain" description="DUF1468" evidence="2">
    <location>
        <begin position="7"/>
        <end position="148"/>
    </location>
</feature>
<evidence type="ECO:0000313" key="3">
    <source>
        <dbReference type="EMBL" id="SEA60868.1"/>
    </source>
</evidence>
<name>A0A1H4CKL0_9RHOB</name>
<accession>A0A1H4CKL0</accession>
<dbReference type="Pfam" id="PF07331">
    <property type="entry name" value="TctB"/>
    <property type="match status" value="1"/>
</dbReference>
<dbReference type="EMBL" id="FNQM01000007">
    <property type="protein sequence ID" value="SEA60868.1"/>
    <property type="molecule type" value="Genomic_DNA"/>
</dbReference>
<dbReference type="OrthoDB" id="6183775at2"/>
<reference evidence="3 4" key="1">
    <citation type="submission" date="2016-10" db="EMBL/GenBank/DDBJ databases">
        <authorList>
            <person name="de Groot N.N."/>
        </authorList>
    </citation>
    <scope>NUCLEOTIDE SEQUENCE [LARGE SCALE GENOMIC DNA]</scope>
    <source>
        <strain evidence="3 4">DSM 15345</strain>
    </source>
</reference>